<dbReference type="SMART" id="SM00044">
    <property type="entry name" value="CYCc"/>
    <property type="match status" value="1"/>
</dbReference>
<dbReference type="PROSITE" id="PS50125">
    <property type="entry name" value="GUANYLATE_CYCLASE_2"/>
    <property type="match status" value="1"/>
</dbReference>
<protein>
    <submittedName>
        <fullName evidence="3">Adenylate cyclase</fullName>
    </submittedName>
</protein>
<dbReference type="Proteomes" id="UP000190027">
    <property type="component" value="Unassembled WGS sequence"/>
</dbReference>
<dbReference type="GO" id="GO:0004016">
    <property type="term" value="F:adenylate cyclase activity"/>
    <property type="evidence" value="ECO:0007669"/>
    <property type="project" value="UniProtKB-ARBA"/>
</dbReference>
<dbReference type="Gene3D" id="3.30.70.1230">
    <property type="entry name" value="Nucleotide cyclase"/>
    <property type="match status" value="1"/>
</dbReference>
<dbReference type="SMART" id="SM01080">
    <property type="entry name" value="CHASE2"/>
    <property type="match status" value="1"/>
</dbReference>
<feature type="domain" description="Guanylate cyclase" evidence="2">
    <location>
        <begin position="490"/>
        <end position="622"/>
    </location>
</feature>
<keyword evidence="1" id="KW-0812">Transmembrane</keyword>
<evidence type="ECO:0000256" key="1">
    <source>
        <dbReference type="SAM" id="Phobius"/>
    </source>
</evidence>
<keyword evidence="1" id="KW-0472">Membrane</keyword>
<dbReference type="Pfam" id="PF05226">
    <property type="entry name" value="CHASE2"/>
    <property type="match status" value="1"/>
</dbReference>
<proteinExistence type="predicted"/>
<dbReference type="InterPro" id="IPR029787">
    <property type="entry name" value="Nucleotide_cyclase"/>
</dbReference>
<name>A0A1T4WWL7_9BACT</name>
<evidence type="ECO:0000313" key="4">
    <source>
        <dbReference type="Proteomes" id="UP000190027"/>
    </source>
</evidence>
<keyword evidence="1" id="KW-1133">Transmembrane helix</keyword>
<dbReference type="EMBL" id="FUYC01000004">
    <property type="protein sequence ID" value="SKA81021.1"/>
    <property type="molecule type" value="Genomic_DNA"/>
</dbReference>
<dbReference type="AlphaFoldDB" id="A0A1T4WWL7"/>
<feature type="transmembrane region" description="Helical" evidence="1">
    <location>
        <begin position="12"/>
        <end position="32"/>
    </location>
</feature>
<dbReference type="GO" id="GO:0035556">
    <property type="term" value="P:intracellular signal transduction"/>
    <property type="evidence" value="ECO:0007669"/>
    <property type="project" value="InterPro"/>
</dbReference>
<dbReference type="STRING" id="1121449.SAMN02745704_01430"/>
<dbReference type="GO" id="GO:0006171">
    <property type="term" value="P:cAMP biosynthetic process"/>
    <property type="evidence" value="ECO:0007669"/>
    <property type="project" value="TreeGrafter"/>
</dbReference>
<gene>
    <name evidence="3" type="ORF">SAMN02745704_01430</name>
</gene>
<feature type="transmembrane region" description="Helical" evidence="1">
    <location>
        <begin position="399"/>
        <end position="415"/>
    </location>
</feature>
<dbReference type="PANTHER" id="PTHR43081:SF1">
    <property type="entry name" value="ADENYLATE CYCLASE, TERMINAL-DIFFERENTIATION SPECIFIC"/>
    <property type="match status" value="1"/>
</dbReference>
<evidence type="ECO:0000313" key="3">
    <source>
        <dbReference type="EMBL" id="SKA81021.1"/>
    </source>
</evidence>
<reference evidence="3 4" key="1">
    <citation type="submission" date="2017-02" db="EMBL/GenBank/DDBJ databases">
        <authorList>
            <person name="Peterson S.W."/>
        </authorList>
    </citation>
    <scope>NUCLEOTIDE SEQUENCE [LARGE SCALE GENOMIC DNA]</scope>
    <source>
        <strain evidence="3 4">DSM 16080</strain>
    </source>
</reference>
<feature type="transmembrane region" description="Helical" evidence="1">
    <location>
        <begin position="372"/>
        <end position="392"/>
    </location>
</feature>
<accession>A0A1T4WWL7</accession>
<dbReference type="InterPro" id="IPR007890">
    <property type="entry name" value="CHASE2"/>
</dbReference>
<dbReference type="InterPro" id="IPR050697">
    <property type="entry name" value="Adenylyl/Guanylyl_Cyclase_3/4"/>
</dbReference>
<evidence type="ECO:0000259" key="2">
    <source>
        <dbReference type="PROSITE" id="PS50125"/>
    </source>
</evidence>
<dbReference type="CDD" id="cd07302">
    <property type="entry name" value="CHD"/>
    <property type="match status" value="1"/>
</dbReference>
<feature type="transmembrane region" description="Helical" evidence="1">
    <location>
        <begin position="427"/>
        <end position="448"/>
    </location>
</feature>
<dbReference type="SUPFAM" id="SSF55073">
    <property type="entry name" value="Nucleotide cyclase"/>
    <property type="match status" value="1"/>
</dbReference>
<dbReference type="InterPro" id="IPR001054">
    <property type="entry name" value="A/G_cyclase"/>
</dbReference>
<dbReference type="PANTHER" id="PTHR43081">
    <property type="entry name" value="ADENYLATE CYCLASE, TERMINAL-DIFFERENTIATION SPECIFIC-RELATED"/>
    <property type="match status" value="1"/>
</dbReference>
<organism evidence="3 4">
    <name type="scientific">Paucidesulfovibrio gracilis DSM 16080</name>
    <dbReference type="NCBI Taxonomy" id="1121449"/>
    <lineage>
        <taxon>Bacteria</taxon>
        <taxon>Pseudomonadati</taxon>
        <taxon>Thermodesulfobacteriota</taxon>
        <taxon>Desulfovibrionia</taxon>
        <taxon>Desulfovibrionales</taxon>
        <taxon>Desulfovibrionaceae</taxon>
        <taxon>Paucidesulfovibrio</taxon>
    </lineage>
</organism>
<keyword evidence="4" id="KW-1185">Reference proteome</keyword>
<dbReference type="RefSeq" id="WP_144019246.1">
    <property type="nucleotide sequence ID" value="NZ_FUYC01000004.1"/>
</dbReference>
<dbReference type="Pfam" id="PF00211">
    <property type="entry name" value="Guanylate_cyc"/>
    <property type="match status" value="1"/>
</dbReference>
<dbReference type="OrthoDB" id="9806735at2"/>
<sequence length="743" mass="82758">MAYQRMVKNPRLRFIVPLVGLVSVLLVAALYVRHPRTLSLIDLRIYDHLLRTNAANTPHPALAIVDIDEDSLRRLGQWPWPRHRIARLVDRLNQAGAVVVGLDILFAEPDRTSPQRILSDLETSFGPYLEETPSIQGVPDILRDNDQLLAQTLATGPYVLGYAFRFDAPAQATQTVSSVPSVGLVTRSLTPQLVMAPEKLLPTAREITPPLAILARAAPASGYFTTRTDPDGTVRRVPLLVRFNGKAYPSLALATLLQASDTQTVILNYSERGTESLAVAGTNIPLGTSANFLVNYRGPENTYPYVSAEAILRGSPEAFQAVNNKIVFVGTSAAGLKDIRTTPFSQNFPGVETHATIVDNILSQDFIRIPPWAPGLEMLALLGCGLLTVVLLAKARAAWLLPPLLGLGVGIWYGADHLFAEYHYFVSPFYPLLCLVLTFTAMTIVKFWREERQKQFIEGAFSHYLAPAVIQRIVKNPNTLTLDGEEREVTILFSDIRNFTSLSEQLPPSQVSELLREYLTPMTRIITERDGTLDKFIGDAVMAFWNAPLNVPLHPQKALDAALTQLQILGKLNQQFEQNFGLRLEIGIGLHSGIVRVGNMGSADLFDYTLIGDNVNLASRLEGLTKYYGLPLLVSEEVAKACENYAAFWEIDRVRVKGRENPLTIYAPISQEDRVKRETELNRYAQAKQYYCNGRFAEAQEAFALLQRDHPDSRLYKILHKRCAELETACPRNWDGVYTHATK</sequence>